<dbReference type="InterPro" id="IPR024983">
    <property type="entry name" value="CHAT_dom"/>
</dbReference>
<comment type="caution">
    <text evidence="3">The sequence shown here is derived from an EMBL/GenBank/DDBJ whole genome shotgun (WGS) entry which is preliminary data.</text>
</comment>
<evidence type="ECO:0000259" key="2">
    <source>
        <dbReference type="Pfam" id="PF12770"/>
    </source>
</evidence>
<dbReference type="Proteomes" id="UP000658514">
    <property type="component" value="Unassembled WGS sequence"/>
</dbReference>
<feature type="domain" description="CHAT" evidence="2">
    <location>
        <begin position="578"/>
        <end position="847"/>
    </location>
</feature>
<evidence type="ECO:0000256" key="1">
    <source>
        <dbReference type="PROSITE-ProRule" id="PRU00339"/>
    </source>
</evidence>
<dbReference type="PROSITE" id="PS50005">
    <property type="entry name" value="TPR"/>
    <property type="match status" value="1"/>
</dbReference>
<name>A0ABR8AMF4_9CYAN</name>
<dbReference type="SUPFAM" id="SSF48452">
    <property type="entry name" value="TPR-like"/>
    <property type="match status" value="3"/>
</dbReference>
<dbReference type="PANTHER" id="PTHR10098">
    <property type="entry name" value="RAPSYN-RELATED"/>
    <property type="match status" value="1"/>
</dbReference>
<dbReference type="InterPro" id="IPR011990">
    <property type="entry name" value="TPR-like_helical_dom_sf"/>
</dbReference>
<evidence type="ECO:0000313" key="3">
    <source>
        <dbReference type="EMBL" id="MBD2200730.1"/>
    </source>
</evidence>
<dbReference type="PANTHER" id="PTHR10098:SF112">
    <property type="entry name" value="SLR0380 PROTEIN"/>
    <property type="match status" value="1"/>
</dbReference>
<dbReference type="Gene3D" id="1.25.40.10">
    <property type="entry name" value="Tetratricopeptide repeat domain"/>
    <property type="match status" value="3"/>
</dbReference>
<sequence length="849" mass="94440">MAISIKKGFWLYPYLSIFSLCLVGNITPGVASVPVTTPILSTTVATNLLEEGRNFYKAGQFTEAIKAWQTAAKQYQTQSDRINEALSLSYLSLAQQELNQWEAASQSIEQSLKLLQTAKPAADAILWAQVLNTQANLQLHNGKAEIALETWQQAQKYYEQAGDKMGSLGSQINQAQALQTLGFYRRSKQQLETLTQKLQATPDSEVKVNGLRSLGLALQMIGESGKSQQVLEQSLAIARKIQITPQLSSILLNLGKTAVDLQDPQMALDYFEQAQQLAVNPSDRLQAQLSQFKLFLDYDKPELATPLAPQILQQLGELPPSHTSLYTAINFVATLNRLSNPQQIVPLKDLAQLMAVTVKSAQQIQDTQAEAYALHQWGKLYSRTQQFPQAQELTQKSLNIARQLQAEDIIAQSAWQVGQLYKQQGDRPKAITAYSEAVKALKSIRRDLVAVNPDIQFSFRESVEPVYRELVALLLDNQPSQASLMQARDLIEALQVAELDNFFREACLDRAQQIDQVDPQATVIYPIILPDRLAVILSKTGQPLRYYVTSKSQTEIEQTLGNLLASFNPVSDAKERDRLSQEIYDWLIRPAETDQAFKDSKTLVFVLDGLLRNIPVAALYDGQQYLIEKYAVALSPGMQLMAARSLQQNRIDAIVGGISQSRHGFSALPAVESEVKQISQAVPSSLLLNQQFTSQALAERVKFSSADVVHLATHGQFSSRLEDTFLLTWDGEVNIKELSELLKNRGNNASKAIELLVLSACDTATGDDRAVLGLAGLAVKSGARSTLATLWPVKDKAAEMLMTRFYDQLRQPKITKAEALRQAQINLIRQTDFRDPFFWSAFVLVGNWL</sequence>
<dbReference type="Pfam" id="PF12770">
    <property type="entry name" value="CHAT"/>
    <property type="match status" value="1"/>
</dbReference>
<protein>
    <submittedName>
        <fullName evidence="3">CHAT domain-containing protein</fullName>
    </submittedName>
</protein>
<keyword evidence="1" id="KW-0802">TPR repeat</keyword>
<accession>A0ABR8AMF4</accession>
<gene>
    <name evidence="3" type="ORF">H6G24_35690</name>
</gene>
<dbReference type="Pfam" id="PF13424">
    <property type="entry name" value="TPR_12"/>
    <property type="match status" value="1"/>
</dbReference>
<dbReference type="EMBL" id="JACJQH010000107">
    <property type="protein sequence ID" value="MBD2200730.1"/>
    <property type="molecule type" value="Genomic_DNA"/>
</dbReference>
<reference evidence="3 4" key="1">
    <citation type="journal article" date="2020" name="ISME J.">
        <title>Comparative genomics reveals insights into cyanobacterial evolution and habitat adaptation.</title>
        <authorList>
            <person name="Chen M.Y."/>
            <person name="Teng W.K."/>
            <person name="Zhao L."/>
            <person name="Hu C.X."/>
            <person name="Zhou Y.K."/>
            <person name="Han B.P."/>
            <person name="Song L.R."/>
            <person name="Shu W.S."/>
        </authorList>
    </citation>
    <scope>NUCLEOTIDE SEQUENCE [LARGE SCALE GENOMIC DNA]</scope>
    <source>
        <strain evidence="3 4">FACHB-288</strain>
    </source>
</reference>
<dbReference type="SMART" id="SM00028">
    <property type="entry name" value="TPR"/>
    <property type="match status" value="7"/>
</dbReference>
<organism evidence="3 4">
    <name type="scientific">Calothrix parietina FACHB-288</name>
    <dbReference type="NCBI Taxonomy" id="2692896"/>
    <lineage>
        <taxon>Bacteria</taxon>
        <taxon>Bacillati</taxon>
        <taxon>Cyanobacteriota</taxon>
        <taxon>Cyanophyceae</taxon>
        <taxon>Nostocales</taxon>
        <taxon>Calotrichaceae</taxon>
        <taxon>Calothrix</taxon>
    </lineage>
</organism>
<evidence type="ECO:0000313" key="4">
    <source>
        <dbReference type="Proteomes" id="UP000658514"/>
    </source>
</evidence>
<keyword evidence="4" id="KW-1185">Reference proteome</keyword>
<dbReference type="RefSeq" id="WP_190551911.1">
    <property type="nucleotide sequence ID" value="NZ_CAWPNO010000010.1"/>
</dbReference>
<proteinExistence type="predicted"/>
<dbReference type="InterPro" id="IPR019734">
    <property type="entry name" value="TPR_rpt"/>
</dbReference>
<feature type="repeat" description="TPR" evidence="1">
    <location>
        <begin position="411"/>
        <end position="444"/>
    </location>
</feature>